<protein>
    <recommendedName>
        <fullName evidence="3">DUF2164 domain-containing protein</fullName>
    </recommendedName>
</protein>
<dbReference type="EMBL" id="BOVK01000014">
    <property type="protein sequence ID" value="GIQ68278.1"/>
    <property type="molecule type" value="Genomic_DNA"/>
</dbReference>
<dbReference type="AlphaFoldDB" id="A0A8J4GZV6"/>
<dbReference type="RefSeq" id="WP_213410889.1">
    <property type="nucleotide sequence ID" value="NZ_BOVK01000014.1"/>
</dbReference>
<evidence type="ECO:0000313" key="2">
    <source>
        <dbReference type="Proteomes" id="UP000677918"/>
    </source>
</evidence>
<name>A0A8J4GZV6_9BACL</name>
<gene>
    <name evidence="1" type="ORF">XYCOK13_11020</name>
</gene>
<evidence type="ECO:0000313" key="1">
    <source>
        <dbReference type="EMBL" id="GIQ68278.1"/>
    </source>
</evidence>
<keyword evidence="2" id="KW-1185">Reference proteome</keyword>
<sequence>MLMMKVSREQKEAWIREVQHYFEEERGEEIGALAAEALLDKMLALVGPAVYNHALSDVRGMLGERWAAIDDELYVMEKRQG</sequence>
<dbReference type="Proteomes" id="UP000677918">
    <property type="component" value="Unassembled WGS sequence"/>
</dbReference>
<proteinExistence type="predicted"/>
<evidence type="ECO:0008006" key="3">
    <source>
        <dbReference type="Google" id="ProtNLM"/>
    </source>
</evidence>
<dbReference type="Pfam" id="PF09932">
    <property type="entry name" value="DUF2164"/>
    <property type="match status" value="1"/>
</dbReference>
<organism evidence="1 2">
    <name type="scientific">Xylanibacillus composti</name>
    <dbReference type="NCBI Taxonomy" id="1572762"/>
    <lineage>
        <taxon>Bacteria</taxon>
        <taxon>Bacillati</taxon>
        <taxon>Bacillota</taxon>
        <taxon>Bacilli</taxon>
        <taxon>Bacillales</taxon>
        <taxon>Paenibacillaceae</taxon>
        <taxon>Xylanibacillus</taxon>
    </lineage>
</organism>
<dbReference type="InterPro" id="IPR018680">
    <property type="entry name" value="DUF2164"/>
</dbReference>
<reference evidence="1" key="1">
    <citation type="submission" date="2021-04" db="EMBL/GenBank/DDBJ databases">
        <title>Draft genome sequence of Xylanibacillus composti strain K13.</title>
        <authorList>
            <person name="Uke A."/>
            <person name="Chhe C."/>
            <person name="Baramee S."/>
            <person name="Kosugi A."/>
        </authorList>
    </citation>
    <scope>NUCLEOTIDE SEQUENCE</scope>
    <source>
        <strain evidence="1">K13</strain>
    </source>
</reference>
<comment type="caution">
    <text evidence="1">The sequence shown here is derived from an EMBL/GenBank/DDBJ whole genome shotgun (WGS) entry which is preliminary data.</text>
</comment>
<accession>A0A8J4GZV6</accession>